<protein>
    <submittedName>
        <fullName evidence="1">Uncharacterized protein</fullName>
    </submittedName>
</protein>
<evidence type="ECO:0000313" key="1">
    <source>
        <dbReference type="EMBL" id="KIK16460.1"/>
    </source>
</evidence>
<reference evidence="2" key="2">
    <citation type="submission" date="2015-01" db="EMBL/GenBank/DDBJ databases">
        <title>Evolutionary Origins and Diversification of the Mycorrhizal Mutualists.</title>
        <authorList>
            <consortium name="DOE Joint Genome Institute"/>
            <consortium name="Mycorrhizal Genomics Consortium"/>
            <person name="Kohler A."/>
            <person name="Kuo A."/>
            <person name="Nagy L.G."/>
            <person name="Floudas D."/>
            <person name="Copeland A."/>
            <person name="Barry K.W."/>
            <person name="Cichocki N."/>
            <person name="Veneault-Fourrey C."/>
            <person name="LaButti K."/>
            <person name="Lindquist E.A."/>
            <person name="Lipzen A."/>
            <person name="Lundell T."/>
            <person name="Morin E."/>
            <person name="Murat C."/>
            <person name="Riley R."/>
            <person name="Ohm R."/>
            <person name="Sun H."/>
            <person name="Tunlid A."/>
            <person name="Henrissat B."/>
            <person name="Grigoriev I.V."/>
            <person name="Hibbett D.S."/>
            <person name="Martin F."/>
        </authorList>
    </citation>
    <scope>NUCLEOTIDE SEQUENCE [LARGE SCALE GENOMIC DNA]</scope>
    <source>
        <strain evidence="2">441</strain>
    </source>
</reference>
<gene>
    <name evidence="1" type="ORF">PISMIDRAFT_265691</name>
</gene>
<sequence length="140" mass="16077">MNRPMGSGVRRESLDGHLIISYSAIKTRLSDFMYKRILESFSRWKLARDYERTRQSISSERVFPTGRPQTDEQRILVVLSPCPETQARKMHRRECRSAIYFFHSIFVRPPVFCVPGTISRASIASDVPQGPARTTGIMTP</sequence>
<name>A0A0C9XVL2_9AGAM</name>
<dbReference type="Proteomes" id="UP000054018">
    <property type="component" value="Unassembled WGS sequence"/>
</dbReference>
<accession>A0A0C9XVL2</accession>
<dbReference type="AlphaFoldDB" id="A0A0C9XVL2"/>
<dbReference type="HOGENOM" id="CLU_1835918_0_0_1"/>
<keyword evidence="2" id="KW-1185">Reference proteome</keyword>
<organism evidence="1 2">
    <name type="scientific">Pisolithus microcarpus 441</name>
    <dbReference type="NCBI Taxonomy" id="765257"/>
    <lineage>
        <taxon>Eukaryota</taxon>
        <taxon>Fungi</taxon>
        <taxon>Dikarya</taxon>
        <taxon>Basidiomycota</taxon>
        <taxon>Agaricomycotina</taxon>
        <taxon>Agaricomycetes</taxon>
        <taxon>Agaricomycetidae</taxon>
        <taxon>Boletales</taxon>
        <taxon>Sclerodermatineae</taxon>
        <taxon>Pisolithaceae</taxon>
        <taxon>Pisolithus</taxon>
    </lineage>
</organism>
<dbReference type="EMBL" id="KN833856">
    <property type="protein sequence ID" value="KIK16460.1"/>
    <property type="molecule type" value="Genomic_DNA"/>
</dbReference>
<proteinExistence type="predicted"/>
<evidence type="ECO:0000313" key="2">
    <source>
        <dbReference type="Proteomes" id="UP000054018"/>
    </source>
</evidence>
<reference evidence="1 2" key="1">
    <citation type="submission" date="2014-04" db="EMBL/GenBank/DDBJ databases">
        <authorList>
            <consortium name="DOE Joint Genome Institute"/>
            <person name="Kuo A."/>
            <person name="Kohler A."/>
            <person name="Costa M.D."/>
            <person name="Nagy L.G."/>
            <person name="Floudas D."/>
            <person name="Copeland A."/>
            <person name="Barry K.W."/>
            <person name="Cichocki N."/>
            <person name="Veneault-Fourrey C."/>
            <person name="LaButti K."/>
            <person name="Lindquist E.A."/>
            <person name="Lipzen A."/>
            <person name="Lundell T."/>
            <person name="Morin E."/>
            <person name="Murat C."/>
            <person name="Sun H."/>
            <person name="Tunlid A."/>
            <person name="Henrissat B."/>
            <person name="Grigoriev I.V."/>
            <person name="Hibbett D.S."/>
            <person name="Martin F."/>
            <person name="Nordberg H.P."/>
            <person name="Cantor M.N."/>
            <person name="Hua S.X."/>
        </authorList>
    </citation>
    <scope>NUCLEOTIDE SEQUENCE [LARGE SCALE GENOMIC DNA]</scope>
    <source>
        <strain evidence="1 2">441</strain>
    </source>
</reference>